<reference evidence="3 4" key="1">
    <citation type="submission" date="2015-09" db="EMBL/GenBank/DDBJ databases">
        <title>Host preference determinants of Valsa canker pathogens revealed by comparative genomics.</title>
        <authorList>
            <person name="Yin Z."/>
            <person name="Huang L."/>
        </authorList>
    </citation>
    <scope>NUCLEOTIDE SEQUENCE [LARGE SCALE GENOMIC DNA]</scope>
    <source>
        <strain evidence="3 4">YSFL</strain>
    </source>
</reference>
<feature type="compositionally biased region" description="Polar residues" evidence="1">
    <location>
        <begin position="493"/>
        <end position="506"/>
    </location>
</feature>
<dbReference type="InterPro" id="IPR054464">
    <property type="entry name" value="ULD_fung"/>
</dbReference>
<protein>
    <recommendedName>
        <fullName evidence="2">Ubiquitin-like domain-containing protein</fullName>
    </recommendedName>
</protein>
<feature type="region of interest" description="Disordered" evidence="1">
    <location>
        <begin position="374"/>
        <end position="527"/>
    </location>
</feature>
<gene>
    <name evidence="3" type="ORF">VSDG_07826</name>
</gene>
<organism evidence="3 4">
    <name type="scientific">Cytospora chrysosperma</name>
    <name type="common">Cytospora canker fungus</name>
    <name type="synonym">Sphaeria chrysosperma</name>
    <dbReference type="NCBI Taxonomy" id="252740"/>
    <lineage>
        <taxon>Eukaryota</taxon>
        <taxon>Fungi</taxon>
        <taxon>Dikarya</taxon>
        <taxon>Ascomycota</taxon>
        <taxon>Pezizomycotina</taxon>
        <taxon>Sordariomycetes</taxon>
        <taxon>Sordariomycetidae</taxon>
        <taxon>Diaporthales</taxon>
        <taxon>Cytosporaceae</taxon>
        <taxon>Cytospora</taxon>
    </lineage>
</organism>
<dbReference type="Proteomes" id="UP000284375">
    <property type="component" value="Unassembled WGS sequence"/>
</dbReference>
<dbReference type="PANTHER" id="PTHR38886:SF1">
    <property type="entry name" value="NACHT-NTPASE AND P-LOOP NTPASES N-TERMINAL DOMAIN-CONTAINING PROTEIN"/>
    <property type="match status" value="1"/>
</dbReference>
<evidence type="ECO:0000313" key="3">
    <source>
        <dbReference type="EMBL" id="ROV91123.1"/>
    </source>
</evidence>
<feature type="domain" description="Ubiquitin-like" evidence="2">
    <location>
        <begin position="243"/>
        <end position="325"/>
    </location>
</feature>
<evidence type="ECO:0000256" key="1">
    <source>
        <dbReference type="SAM" id="MobiDB-lite"/>
    </source>
</evidence>
<evidence type="ECO:0000313" key="4">
    <source>
        <dbReference type="Proteomes" id="UP000284375"/>
    </source>
</evidence>
<accession>A0A423VJD9</accession>
<dbReference type="EMBL" id="LJZO01000045">
    <property type="protein sequence ID" value="ROV91123.1"/>
    <property type="molecule type" value="Genomic_DNA"/>
</dbReference>
<feature type="compositionally biased region" description="Polar residues" evidence="1">
    <location>
        <begin position="469"/>
        <end position="479"/>
    </location>
</feature>
<keyword evidence="4" id="KW-1185">Reference proteome</keyword>
<dbReference type="Pfam" id="PF22893">
    <property type="entry name" value="ULD_2"/>
    <property type="match status" value="1"/>
</dbReference>
<dbReference type="PANTHER" id="PTHR38886">
    <property type="entry name" value="SESA DOMAIN-CONTAINING PROTEIN"/>
    <property type="match status" value="1"/>
</dbReference>
<dbReference type="STRING" id="252740.A0A423VJD9"/>
<dbReference type="AlphaFoldDB" id="A0A423VJD9"/>
<sequence length="575" mass="63783">MAAPGFGFSAGDFISGISLVKKLIRSLNDTAGSRASYRQLISELLNLDEALGQIKDLQADPAQAVQTVGLKQIAARCQLSIETFLSKNSKFNESLGLQPSTSVWKSNLHKIQWALCKDGAIDDLRAEIAAHTTTLNMALATSQLSATQLQGESLDGCRQSLQSVEDGAKENNMLAKLNHQLLTNQADLFMNVSSTLANLSTETQISELQSLVQKVLESNTMISNTIVQAQQFQSSIPPQVEFQQPVIFEDAHARQLLFHLEFVNSFTVFQWLLESRFQTVPGLRKVKELEYTMWDMALKRAVDLSRPWESVVRPGRRFAMSMIFQRPKASTSSCPGCLTENPDSPGNGDSDVQCSNTQCRIWYRRVTKIDTVRRGKRRLEESQQVPAKRRNTGLGPSRIRKCSSESDVEEQEDEVHHFRRVQIVHNEARTPATSGPPTRRGSPHNTPQAVDLPFDTSGEGLKASIPGHSASSRMQTDATSGSPGCPPPESSSQTQQGLTPASNMSIDTDCDRPTPSQARAQLSEEDIDGPKWSREDIEWRWATFTLHLIWARRCRLLGSRSGMTARVLPKPQLDP</sequence>
<proteinExistence type="predicted"/>
<dbReference type="OrthoDB" id="3045089at2759"/>
<name>A0A423VJD9_CYTCH</name>
<evidence type="ECO:0000259" key="2">
    <source>
        <dbReference type="Pfam" id="PF22893"/>
    </source>
</evidence>
<comment type="caution">
    <text evidence="3">The sequence shown here is derived from an EMBL/GenBank/DDBJ whole genome shotgun (WGS) entry which is preliminary data.</text>
</comment>